<evidence type="ECO:0000313" key="2">
    <source>
        <dbReference type="Proteomes" id="UP000427906"/>
    </source>
</evidence>
<name>A0A5K7YG34_9BACT</name>
<dbReference type="AlphaFoldDB" id="A0A5K7YG34"/>
<organism evidence="1 2">
    <name type="scientific">Desulfosarcina alkanivorans</name>
    <dbReference type="NCBI Taxonomy" id="571177"/>
    <lineage>
        <taxon>Bacteria</taxon>
        <taxon>Pseudomonadati</taxon>
        <taxon>Thermodesulfobacteriota</taxon>
        <taxon>Desulfobacteria</taxon>
        <taxon>Desulfobacterales</taxon>
        <taxon>Desulfosarcinaceae</taxon>
        <taxon>Desulfosarcina</taxon>
    </lineage>
</organism>
<dbReference type="KEGG" id="dalk:DSCA_06590"/>
<gene>
    <name evidence="1" type="ORF">DSCA_06590</name>
</gene>
<sequence>MEETAGTSEGLRVLFNPELTVLLDEIANSSLCVGPIGSGFWWPSIFNKPCVTLHPRGDYSNIHAYNWIASPPKGVKPGFLYLLDHEKFICIEEERSIPRNVYDDLNVDVERVLESSLNLLK</sequence>
<dbReference type="EMBL" id="AP021874">
    <property type="protein sequence ID" value="BBO66729.1"/>
    <property type="molecule type" value="Genomic_DNA"/>
</dbReference>
<dbReference type="Proteomes" id="UP000427906">
    <property type="component" value="Chromosome"/>
</dbReference>
<keyword evidence="2" id="KW-1185">Reference proteome</keyword>
<proteinExistence type="predicted"/>
<evidence type="ECO:0000313" key="1">
    <source>
        <dbReference type="EMBL" id="BBO66729.1"/>
    </source>
</evidence>
<protein>
    <submittedName>
        <fullName evidence="1">Uncharacterized protein</fullName>
    </submittedName>
</protein>
<reference evidence="1 2" key="1">
    <citation type="submission" date="2019-11" db="EMBL/GenBank/DDBJ databases">
        <title>Comparative genomics of hydrocarbon-degrading Desulfosarcina strains.</title>
        <authorList>
            <person name="Watanabe M."/>
            <person name="Kojima H."/>
            <person name="Fukui M."/>
        </authorList>
    </citation>
    <scope>NUCLEOTIDE SEQUENCE [LARGE SCALE GENOMIC DNA]</scope>
    <source>
        <strain evidence="1 2">PL12</strain>
    </source>
</reference>
<accession>A0A5K7YG34</accession>